<evidence type="ECO:0000259" key="12">
    <source>
        <dbReference type="PROSITE" id="PS50929"/>
    </source>
</evidence>
<dbReference type="GO" id="GO:0016887">
    <property type="term" value="F:ATP hydrolysis activity"/>
    <property type="evidence" value="ECO:0007669"/>
    <property type="project" value="InterPro"/>
</dbReference>
<dbReference type="InterPro" id="IPR011527">
    <property type="entry name" value="ABC1_TM_dom"/>
</dbReference>
<evidence type="ECO:0000256" key="8">
    <source>
        <dbReference type="ARBA" id="ARBA00022989"/>
    </source>
</evidence>
<keyword evidence="6" id="KW-0378">Hydrolase</keyword>
<dbReference type="GO" id="GO:0005886">
    <property type="term" value="C:plasma membrane"/>
    <property type="evidence" value="ECO:0007669"/>
    <property type="project" value="UniProtKB-SubCell"/>
</dbReference>
<feature type="transmembrane region" description="Helical" evidence="10">
    <location>
        <begin position="410"/>
        <end position="430"/>
    </location>
</feature>
<dbReference type="Gene3D" id="1.20.1560.10">
    <property type="entry name" value="ABC transporter type 1, transmembrane domain"/>
    <property type="match status" value="1"/>
</dbReference>
<evidence type="ECO:0000256" key="9">
    <source>
        <dbReference type="ARBA" id="ARBA00023136"/>
    </source>
</evidence>
<dbReference type="RefSeq" id="WP_095723686.1">
    <property type="nucleotide sequence ID" value="NZ_NTFS01000299.1"/>
</dbReference>
<dbReference type="InterPro" id="IPR036640">
    <property type="entry name" value="ABC1_TM_sf"/>
</dbReference>
<dbReference type="GO" id="GO:0005524">
    <property type="term" value="F:ATP binding"/>
    <property type="evidence" value="ECO:0007669"/>
    <property type="project" value="UniProtKB-KW"/>
</dbReference>
<comment type="subcellular location">
    <subcellularLocation>
        <location evidence="1">Cell membrane</location>
        <topology evidence="1">Multi-pass membrane protein</topology>
    </subcellularLocation>
</comment>
<sequence length="739" mass="83253">LIWGKLEEIQFPSLSNGRVTFNNWDATRLNKSYHFIRQQSSSDCGVACLAMVCMYWGKRISLNRLRNLARTNRMGTTLPGLVDAAKHLGYETEGVRASLNSLESQTNPWIAHWQGIHYVVVWKTNSDVLTISDPAVGKRTISRDEFAANWTGYALLLTPTERLQQIKSEKISLAMVWQTLWQYRNLLAQITLASVVLQIFGLIIPVIAWIFIDGVLKFPTALTLNLFAFGFLLFGVWRLLVRAVRQYLLDYLSNHLDMNLVGNFIRHTLELPLQFFASRQVGDITTRVEENRKIQSFMTRRAVVVSLDALMAIGCFGLIAYYNLQLALLAIGLTIPVAIFSLSTNPSRERVSRNIAQKTAAQNTAVVEMMAGIATIKAGAAEKWVRSHWEEQFASTIKARFQGQRLANNLQLVSSTIAHLGTTVLLWYAATLVMEKQLSIGQFVAFNMLVSSISQPVLALFELRSQYQDVLVSMERLNDVLEAEPETNKELTLEILPKIHGEVHFENVTFSYHPEERDALQNISFRIPAGQTIGIIGASGSGKTTLVNLLAGLYRPNSGRILIDGKDISLFTPQSLRRQLGIVPQQSFMFSATIWENITLFNPEFSLEDVIAFSKLAAAHNFIHDLPLGYHTQIGEKARMLSTGQRQRISLARALIRNPPILVLDEATSEYLPSLDVETENHVIRERTTLIITHKLNLLQHCDRILVLNRGIAVEQGTHQDLISNNKLYSHLIQQHTQT</sequence>
<dbReference type="InterPro" id="IPR039421">
    <property type="entry name" value="Type_1_exporter"/>
</dbReference>
<dbReference type="CDD" id="cd02418">
    <property type="entry name" value="Peptidase_C39B"/>
    <property type="match status" value="1"/>
</dbReference>
<feature type="transmembrane region" description="Helical" evidence="10">
    <location>
        <begin position="218"/>
        <end position="240"/>
    </location>
</feature>
<dbReference type="CDD" id="cd18568">
    <property type="entry name" value="ABC_6TM_HetC_like"/>
    <property type="match status" value="1"/>
</dbReference>
<evidence type="ECO:0000256" key="7">
    <source>
        <dbReference type="ARBA" id="ARBA00022840"/>
    </source>
</evidence>
<evidence type="ECO:0000313" key="14">
    <source>
        <dbReference type="EMBL" id="PAX51986.1"/>
    </source>
</evidence>
<dbReference type="Pfam" id="PF00005">
    <property type="entry name" value="ABC_tran"/>
    <property type="match status" value="1"/>
</dbReference>
<dbReference type="Proteomes" id="UP000218238">
    <property type="component" value="Unassembled WGS sequence"/>
</dbReference>
<dbReference type="GO" id="GO:0008234">
    <property type="term" value="F:cysteine-type peptidase activity"/>
    <property type="evidence" value="ECO:0007669"/>
    <property type="project" value="UniProtKB-KW"/>
</dbReference>
<evidence type="ECO:0000259" key="13">
    <source>
        <dbReference type="PROSITE" id="PS50990"/>
    </source>
</evidence>
<dbReference type="FunFam" id="3.40.50.300:FF:000221">
    <property type="entry name" value="Multidrug ABC transporter ATP-binding protein"/>
    <property type="match status" value="1"/>
</dbReference>
<evidence type="ECO:0000313" key="15">
    <source>
        <dbReference type="Proteomes" id="UP000218238"/>
    </source>
</evidence>
<feature type="domain" description="ABC transmembrane type-1" evidence="12">
    <location>
        <begin position="190"/>
        <end position="469"/>
    </location>
</feature>
<evidence type="ECO:0000256" key="5">
    <source>
        <dbReference type="ARBA" id="ARBA00022741"/>
    </source>
</evidence>
<dbReference type="SUPFAM" id="SSF52540">
    <property type="entry name" value="P-loop containing nucleoside triphosphate hydrolases"/>
    <property type="match status" value="1"/>
</dbReference>
<dbReference type="AlphaFoldDB" id="A0A2A2TEB0"/>
<dbReference type="SUPFAM" id="SSF90123">
    <property type="entry name" value="ABC transporter transmembrane region"/>
    <property type="match status" value="1"/>
</dbReference>
<feature type="transmembrane region" description="Helical" evidence="10">
    <location>
        <begin position="302"/>
        <end position="320"/>
    </location>
</feature>
<feature type="non-terminal residue" evidence="14">
    <location>
        <position position="1"/>
    </location>
</feature>
<dbReference type="PROSITE" id="PS50929">
    <property type="entry name" value="ABC_TM1F"/>
    <property type="match status" value="1"/>
</dbReference>
<proteinExistence type="predicted"/>
<keyword evidence="9 10" id="KW-0472">Membrane</keyword>
<dbReference type="PROSITE" id="PS50990">
    <property type="entry name" value="PEPTIDASE_C39"/>
    <property type="match status" value="1"/>
</dbReference>
<dbReference type="InterPro" id="IPR005074">
    <property type="entry name" value="Peptidase_C39"/>
</dbReference>
<dbReference type="Gene3D" id="3.90.70.10">
    <property type="entry name" value="Cysteine proteinases"/>
    <property type="match status" value="1"/>
</dbReference>
<comment type="caution">
    <text evidence="14">The sequence shown here is derived from an EMBL/GenBank/DDBJ whole genome shotgun (WGS) entry which is preliminary data.</text>
</comment>
<dbReference type="OrthoDB" id="437054at2"/>
<evidence type="ECO:0000256" key="4">
    <source>
        <dbReference type="ARBA" id="ARBA00022692"/>
    </source>
</evidence>
<dbReference type="Pfam" id="PF00664">
    <property type="entry name" value="ABC_membrane"/>
    <property type="match status" value="1"/>
</dbReference>
<gene>
    <name evidence="14" type="ORF">CK510_21785</name>
</gene>
<feature type="domain" description="ABC transporter" evidence="11">
    <location>
        <begin position="503"/>
        <end position="735"/>
    </location>
</feature>
<keyword evidence="4 10" id="KW-0812">Transmembrane</keyword>
<dbReference type="PANTHER" id="PTHR24221:SF647">
    <property type="entry name" value="BLL6336 PROTEIN"/>
    <property type="match status" value="1"/>
</dbReference>
<feature type="domain" description="Peptidase C39" evidence="13">
    <location>
        <begin position="38"/>
        <end position="157"/>
    </location>
</feature>
<evidence type="ECO:0000256" key="6">
    <source>
        <dbReference type="ARBA" id="ARBA00022807"/>
    </source>
</evidence>
<keyword evidence="6" id="KW-0645">Protease</keyword>
<keyword evidence="15" id="KW-1185">Reference proteome</keyword>
<keyword evidence="7" id="KW-0067">ATP-binding</keyword>
<feature type="transmembrane region" description="Helical" evidence="10">
    <location>
        <begin position="326"/>
        <end position="343"/>
    </location>
</feature>
<reference evidence="14 15" key="1">
    <citation type="submission" date="2017-08" db="EMBL/GenBank/DDBJ databases">
        <title>Draft genome sequence of filamentous cyanobacterium Calothrix elsteri CCALA 953.</title>
        <authorList>
            <person name="Gagunashvili A.N."/>
            <person name="Elster J."/>
            <person name="Andresson O.S."/>
        </authorList>
    </citation>
    <scope>NUCLEOTIDE SEQUENCE [LARGE SCALE GENOMIC DNA]</scope>
    <source>
        <strain evidence="14 15">CCALA 953</strain>
    </source>
</reference>
<dbReference type="InterPro" id="IPR003593">
    <property type="entry name" value="AAA+_ATPase"/>
</dbReference>
<keyword evidence="8 10" id="KW-1133">Transmembrane helix</keyword>
<dbReference type="GO" id="GO:0140359">
    <property type="term" value="F:ABC-type transporter activity"/>
    <property type="evidence" value="ECO:0007669"/>
    <property type="project" value="InterPro"/>
</dbReference>
<accession>A0A2A2TEB0</accession>
<dbReference type="PANTHER" id="PTHR24221">
    <property type="entry name" value="ATP-BINDING CASSETTE SUB-FAMILY B"/>
    <property type="match status" value="1"/>
</dbReference>
<dbReference type="PROSITE" id="PS50893">
    <property type="entry name" value="ABC_TRANSPORTER_2"/>
    <property type="match status" value="1"/>
</dbReference>
<dbReference type="Pfam" id="PF03412">
    <property type="entry name" value="Peptidase_C39"/>
    <property type="match status" value="1"/>
</dbReference>
<keyword evidence="2" id="KW-0813">Transport</keyword>
<dbReference type="GO" id="GO:0034040">
    <property type="term" value="F:ATPase-coupled lipid transmembrane transporter activity"/>
    <property type="evidence" value="ECO:0007669"/>
    <property type="project" value="TreeGrafter"/>
</dbReference>
<evidence type="ECO:0000256" key="2">
    <source>
        <dbReference type="ARBA" id="ARBA00022448"/>
    </source>
</evidence>
<dbReference type="SMART" id="SM00382">
    <property type="entry name" value="AAA"/>
    <property type="match status" value="1"/>
</dbReference>
<evidence type="ECO:0000256" key="1">
    <source>
        <dbReference type="ARBA" id="ARBA00004651"/>
    </source>
</evidence>
<dbReference type="EMBL" id="NTFS01000299">
    <property type="protein sequence ID" value="PAX51986.1"/>
    <property type="molecule type" value="Genomic_DNA"/>
</dbReference>
<protein>
    <submittedName>
        <fullName evidence="14">Peptidase C39</fullName>
    </submittedName>
</protein>
<keyword evidence="6" id="KW-0788">Thiol protease</keyword>
<dbReference type="GO" id="GO:0006508">
    <property type="term" value="P:proteolysis"/>
    <property type="evidence" value="ECO:0007669"/>
    <property type="project" value="InterPro"/>
</dbReference>
<dbReference type="InterPro" id="IPR027417">
    <property type="entry name" value="P-loop_NTPase"/>
</dbReference>
<keyword evidence="5" id="KW-0547">Nucleotide-binding</keyword>
<organism evidence="14 15">
    <name type="scientific">Brunnivagina elsteri CCALA 953</name>
    <dbReference type="NCBI Taxonomy" id="987040"/>
    <lineage>
        <taxon>Bacteria</taxon>
        <taxon>Bacillati</taxon>
        <taxon>Cyanobacteriota</taxon>
        <taxon>Cyanophyceae</taxon>
        <taxon>Nostocales</taxon>
        <taxon>Calotrichaceae</taxon>
        <taxon>Brunnivagina</taxon>
    </lineage>
</organism>
<evidence type="ECO:0000256" key="3">
    <source>
        <dbReference type="ARBA" id="ARBA00022475"/>
    </source>
</evidence>
<dbReference type="Gene3D" id="3.40.50.300">
    <property type="entry name" value="P-loop containing nucleotide triphosphate hydrolases"/>
    <property type="match status" value="1"/>
</dbReference>
<keyword evidence="3" id="KW-1003">Cell membrane</keyword>
<dbReference type="InterPro" id="IPR003439">
    <property type="entry name" value="ABC_transporter-like_ATP-bd"/>
</dbReference>
<name>A0A2A2TEB0_9CYAN</name>
<feature type="transmembrane region" description="Helical" evidence="10">
    <location>
        <begin position="190"/>
        <end position="212"/>
    </location>
</feature>
<evidence type="ECO:0000256" key="10">
    <source>
        <dbReference type="SAM" id="Phobius"/>
    </source>
</evidence>
<evidence type="ECO:0000259" key="11">
    <source>
        <dbReference type="PROSITE" id="PS50893"/>
    </source>
</evidence>